<accession>A0ACB9CH24</accession>
<evidence type="ECO:0000313" key="2">
    <source>
        <dbReference type="Proteomes" id="UP001055879"/>
    </source>
</evidence>
<gene>
    <name evidence="1" type="ORF">L6452_13042</name>
</gene>
<organism evidence="1 2">
    <name type="scientific">Arctium lappa</name>
    <name type="common">Greater burdock</name>
    <name type="synonym">Lappa major</name>
    <dbReference type="NCBI Taxonomy" id="4217"/>
    <lineage>
        <taxon>Eukaryota</taxon>
        <taxon>Viridiplantae</taxon>
        <taxon>Streptophyta</taxon>
        <taxon>Embryophyta</taxon>
        <taxon>Tracheophyta</taxon>
        <taxon>Spermatophyta</taxon>
        <taxon>Magnoliopsida</taxon>
        <taxon>eudicotyledons</taxon>
        <taxon>Gunneridae</taxon>
        <taxon>Pentapetalae</taxon>
        <taxon>asterids</taxon>
        <taxon>campanulids</taxon>
        <taxon>Asterales</taxon>
        <taxon>Asteraceae</taxon>
        <taxon>Carduoideae</taxon>
        <taxon>Cardueae</taxon>
        <taxon>Arctiinae</taxon>
        <taxon>Arctium</taxon>
    </lineage>
</organism>
<reference evidence="2" key="1">
    <citation type="journal article" date="2022" name="Mol. Ecol. Resour.">
        <title>The genomes of chicory, endive, great burdock and yacon provide insights into Asteraceae palaeo-polyploidization history and plant inulin production.</title>
        <authorList>
            <person name="Fan W."/>
            <person name="Wang S."/>
            <person name="Wang H."/>
            <person name="Wang A."/>
            <person name="Jiang F."/>
            <person name="Liu H."/>
            <person name="Zhao H."/>
            <person name="Xu D."/>
            <person name="Zhang Y."/>
        </authorList>
    </citation>
    <scope>NUCLEOTIDE SEQUENCE [LARGE SCALE GENOMIC DNA]</scope>
    <source>
        <strain evidence="2">cv. Niubang</strain>
    </source>
</reference>
<sequence length="467" mass="53044">MVSSIASSTVHHLIPPLASILGLGSNFKNRPQFSFLLAKKNCVLGFKELKETRTRTIKGFSSEGCFDTEAELALEREILAFMKNSKNPNEFPTKKQLLDAGRLDLVNAITKTGGWLAFGWDYSDDENDLESNDYNDLRELHTRVESFQQRHVYDPFSGSISSSHQAASPSGRPLETVIDDEDTGIEGILSRLKKHRSLSFDLCMEKNIYASSKDNGGLSDFHMSTNAGESNAQGTWMIPRRHFSDFQAAEIDYGKEDSTDKMLVIQRDSQLHERHQEINPEQIRSRLQDMQLELSTALRSLRSKSQTLNSEVHESSSSELQQLSDAWEFQENELMKAEDKLRSIRAKLSVFEGKIALSVIDTQKLVEEKQRRIDSARRTLQLLRTTSIFWTHTASEVLLVGSFDGWTSQIKMEKTKTGIFSASLKLYPGRYEIKFIVDGIWRVDPMLPIIHNNGYENNSLIVHERSA</sequence>
<comment type="caution">
    <text evidence="1">The sequence shown here is derived from an EMBL/GenBank/DDBJ whole genome shotgun (WGS) entry which is preliminary data.</text>
</comment>
<reference evidence="1 2" key="2">
    <citation type="journal article" date="2022" name="Mol. Ecol. Resour.">
        <title>The genomes of chicory, endive, great burdock and yacon provide insights into Asteraceae paleo-polyploidization history and plant inulin production.</title>
        <authorList>
            <person name="Fan W."/>
            <person name="Wang S."/>
            <person name="Wang H."/>
            <person name="Wang A."/>
            <person name="Jiang F."/>
            <person name="Liu H."/>
            <person name="Zhao H."/>
            <person name="Xu D."/>
            <person name="Zhang Y."/>
        </authorList>
    </citation>
    <scope>NUCLEOTIDE SEQUENCE [LARGE SCALE GENOMIC DNA]</scope>
    <source>
        <strain evidence="2">cv. Niubang</strain>
    </source>
</reference>
<evidence type="ECO:0000313" key="1">
    <source>
        <dbReference type="EMBL" id="KAI3733598.1"/>
    </source>
</evidence>
<proteinExistence type="predicted"/>
<dbReference type="Proteomes" id="UP001055879">
    <property type="component" value="Linkage Group LG04"/>
</dbReference>
<protein>
    <submittedName>
        <fullName evidence="1">Uncharacterized protein</fullName>
    </submittedName>
</protein>
<name>A0ACB9CH24_ARCLA</name>
<dbReference type="EMBL" id="CM042050">
    <property type="protein sequence ID" value="KAI3733598.1"/>
    <property type="molecule type" value="Genomic_DNA"/>
</dbReference>
<keyword evidence="2" id="KW-1185">Reference proteome</keyword>